<dbReference type="OrthoDB" id="4066634at2759"/>
<name>D8FGD8_EREGS</name>
<proteinExistence type="predicted"/>
<keyword evidence="1" id="KW-1133">Transmembrane helix</keyword>
<dbReference type="RefSeq" id="NP_001342274.1">
    <property type="nucleotide sequence ID" value="NM_001355332.1"/>
</dbReference>
<accession>D8FGD8</accession>
<feature type="transmembrane region" description="Helical" evidence="1">
    <location>
        <begin position="83"/>
        <end position="110"/>
    </location>
</feature>
<sequence>MSIKQGRPHRFLTIQDYRSLRYSRMFLILHCISVCFIIILQIFAFPFQIIRNGCSLVLWMFYLHVCMFSASQLVLFKALRKSISVAVFAMLTVYVCLSMLSTTFTTWSMFKTISNSTEEYVITIIGPVHIDVTQRIILISVISFFMSCISSSLLISSFIFYKFSYSEHKKFKHWLRHGTVRNNLLLMNQNDKHVFECINVDGQAFGVADNCEGSNFEKY</sequence>
<feature type="transmembrane region" description="Helical" evidence="1">
    <location>
        <begin position="27"/>
        <end position="50"/>
    </location>
</feature>
<dbReference type="Proteomes" id="UP000000591">
    <property type="component" value="Chromosome V"/>
</dbReference>
<keyword evidence="1" id="KW-0472">Membrane</keyword>
<feature type="transmembrane region" description="Helical" evidence="1">
    <location>
        <begin position="56"/>
        <end position="76"/>
    </location>
</feature>
<gene>
    <name evidence="2" type="ORF">AGOS_AER393WA</name>
</gene>
<dbReference type="GeneID" id="9487576"/>
<dbReference type="EMBL" id="AE016818">
    <property type="protein sequence ID" value="ADJ41781.1"/>
    <property type="molecule type" value="Genomic_DNA"/>
</dbReference>
<evidence type="ECO:0000313" key="3">
    <source>
        <dbReference type="Proteomes" id="UP000000591"/>
    </source>
</evidence>
<keyword evidence="1" id="KW-0812">Transmembrane</keyword>
<organism evidence="2 3">
    <name type="scientific">Eremothecium gossypii (strain ATCC 10895 / CBS 109.51 / FGSC 9923 / NRRL Y-1056)</name>
    <name type="common">Yeast</name>
    <name type="synonym">Ashbya gossypii</name>
    <dbReference type="NCBI Taxonomy" id="284811"/>
    <lineage>
        <taxon>Eukaryota</taxon>
        <taxon>Fungi</taxon>
        <taxon>Dikarya</taxon>
        <taxon>Ascomycota</taxon>
        <taxon>Saccharomycotina</taxon>
        <taxon>Saccharomycetes</taxon>
        <taxon>Saccharomycetales</taxon>
        <taxon>Saccharomycetaceae</taxon>
        <taxon>Eremothecium</taxon>
    </lineage>
</organism>
<dbReference type="KEGG" id="ago:AGOS_AER393WA"/>
<reference evidence="3" key="2">
    <citation type="journal article" date="2013" name="G3 (Bethesda)">
        <title>Genomes of Ashbya fungi isolated from insects reveal four mating-type loci, numerous translocations, lack of transposons, and distinct gene duplications.</title>
        <authorList>
            <person name="Dietrich F.S."/>
            <person name="Voegeli S."/>
            <person name="Kuo S."/>
            <person name="Philippsen P."/>
        </authorList>
    </citation>
    <scope>GENOME REANNOTATION</scope>
    <source>
        <strain evidence="3">ATCC 10895 / CBS 109.51 / FGSC 9923 / NRRL Y-1056</strain>
    </source>
</reference>
<dbReference type="HOGENOM" id="CLU_1261224_0_0_1"/>
<protein>
    <submittedName>
        <fullName evidence="2">AER393W-Ap</fullName>
    </submittedName>
</protein>
<reference evidence="2 3" key="1">
    <citation type="journal article" date="2004" name="Science">
        <title>The Ashbya gossypii genome as a tool for mapping the ancient Saccharomyces cerevisiae genome.</title>
        <authorList>
            <person name="Dietrich F.S."/>
            <person name="Voegeli S."/>
            <person name="Brachat S."/>
            <person name="Lerch A."/>
            <person name="Gates K."/>
            <person name="Steiner S."/>
            <person name="Mohr C."/>
            <person name="Pohlmann R."/>
            <person name="Luedi P."/>
            <person name="Choi S."/>
            <person name="Wing R.A."/>
            <person name="Flavier A."/>
            <person name="Gaffney T.D."/>
            <person name="Philippsen P."/>
        </authorList>
    </citation>
    <scope>NUCLEOTIDE SEQUENCE [LARGE SCALE GENOMIC DNA]</scope>
    <source>
        <strain evidence="3">ATCC 10895 / CBS 109.51 / FGSC 9923 / NRRL Y-1056</strain>
    </source>
</reference>
<feature type="transmembrane region" description="Helical" evidence="1">
    <location>
        <begin position="136"/>
        <end position="161"/>
    </location>
</feature>
<dbReference type="AlphaFoldDB" id="D8FGD8"/>
<keyword evidence="3" id="KW-1185">Reference proteome</keyword>
<evidence type="ECO:0000313" key="2">
    <source>
        <dbReference type="EMBL" id="ADJ41781.1"/>
    </source>
</evidence>
<dbReference type="InParanoid" id="D8FGD8"/>
<evidence type="ECO:0000256" key="1">
    <source>
        <dbReference type="SAM" id="Phobius"/>
    </source>
</evidence>